<comment type="catalytic activity">
    <reaction evidence="6">
        <text>a 1,2-diacyl-sn-glycero-3-phospho-(1D-myo-inositol 4-phosphate) + ATP = a 1,2-diacyl-sn-glycero-3-phospho-(1D-myo-inositol-4,5-bisphosphate) + ADP + H(+)</text>
        <dbReference type="Rhea" id="RHEA:14425"/>
        <dbReference type="ChEBI" id="CHEBI:15378"/>
        <dbReference type="ChEBI" id="CHEBI:30616"/>
        <dbReference type="ChEBI" id="CHEBI:58178"/>
        <dbReference type="ChEBI" id="CHEBI:58456"/>
        <dbReference type="ChEBI" id="CHEBI:456216"/>
        <dbReference type="EC" id="2.7.1.68"/>
    </reaction>
</comment>
<sequence>MSGPVVTLDNVEGARSCAERTRSLDAITDKDNGSILTNGEAVHSSETAAFRVGELLLPNGDLYSGSLQGNVPEGRGKYVWKVGCVYEGEWRRGMRQGTGKIQWPSGTFYDGEFSGGYMHGTGTYIDSNKLTYKGRWKLNLKHGLGYQVYPNGDVFEGAWIQGTPEGPGKYTWVNGNVYLGNMKGGKMSGKGTLTWTNGDSFEGSWLNGMMHGLGVYNWRDGGCYVGTWTRGLKDGKGSFYPKGSRLPALQEVYLNALRKRGLLPDLRKQNHSHIHHASSVDMGSVKVGGTRVSHRNYGEGNLLNLEQSRNRNVSLERRWSLEVSIEKVIGYDSSLELTESFIEGEEKGSETNAPVLEREYMQGVLISEFVLNNSFSASSRRAKRRQKMFAKEVKRPGEIIIKGHRSYDLMLSLQLGIRYTVGKITPVQRREVRASDFGRRASFWMNFPKEGSQLTPPHQSEDFKWKDYCPMVFRNLREMFKIDAADYMISICGNDVLRELSSPGKSGSIFFLSQDDRFMIKTLRKSEVKVLLRMLPNYHHHVRSYENTLITKFFGLHRIKPSSGQKFRFVVMGNMFCTELRIHRRFDLKGSSLGRSADNIEIDENTTLKDLDLNYCFYLEPSWREALLRQIETDSKFLESQHIMDYSLLLGVHYRAPQNLRSHMSYNRVDGLGSVAEEEEDGISNYPQGLVLVPRGTDDSVVVGPHIRGRRLRASSAGDEEVDLLLPGTARLQIQLGVNMPARAELIPGKEENMFHEAYDVVLYLGMIDILQEYNMSKKIEHAYKSLQFDSVSISAVDPTFYSQRFLEFIQKVFPQNSIKG</sequence>
<protein>
    <recommendedName>
        <fullName evidence="6">Phosphatidylinositol 4-phosphate 5-kinase</fullName>
        <ecNumber evidence="6">2.7.1.68</ecNumber>
    </recommendedName>
</protein>
<feature type="domain" description="PIPK" evidence="7">
    <location>
        <begin position="403"/>
        <end position="814"/>
    </location>
</feature>
<evidence type="ECO:0000256" key="2">
    <source>
        <dbReference type="ARBA" id="ARBA00022737"/>
    </source>
</evidence>
<name>A0A5J5S295_GOSBA</name>
<dbReference type="InterPro" id="IPR017163">
    <property type="entry name" value="PIno-4-P-5_kinase_pln"/>
</dbReference>
<keyword evidence="1 6" id="KW-0808">Transferase</keyword>
<keyword evidence="2" id="KW-0677">Repeat</keyword>
<reference evidence="8" key="1">
    <citation type="submission" date="2019-06" db="EMBL/GenBank/DDBJ databases">
        <title>WGS assembly of Gossypium barbadense.</title>
        <authorList>
            <person name="Chen Z.J."/>
            <person name="Sreedasyam A."/>
            <person name="Ando A."/>
            <person name="Song Q."/>
            <person name="De L."/>
            <person name="Hulse-Kemp A."/>
            <person name="Ding M."/>
            <person name="Ye W."/>
            <person name="Kirkbride R."/>
            <person name="Jenkins J."/>
            <person name="Plott C."/>
            <person name="Lovell J."/>
            <person name="Lin Y.-M."/>
            <person name="Vaughn R."/>
            <person name="Liu B."/>
            <person name="Li W."/>
            <person name="Simpson S."/>
            <person name="Scheffler B."/>
            <person name="Saski C."/>
            <person name="Grover C."/>
            <person name="Hu G."/>
            <person name="Conover J."/>
            <person name="Carlson J."/>
            <person name="Shu S."/>
            <person name="Boston L."/>
            <person name="Williams M."/>
            <person name="Peterson D."/>
            <person name="Mcgee K."/>
            <person name="Jones D."/>
            <person name="Wendel J."/>
            <person name="Stelly D."/>
            <person name="Grimwood J."/>
            <person name="Schmutz J."/>
        </authorList>
    </citation>
    <scope>NUCLEOTIDE SEQUENCE [LARGE SCALE GENOMIC DNA]</scope>
    <source>
        <strain evidence="8">1400233.01</strain>
    </source>
</reference>
<evidence type="ECO:0000259" key="7">
    <source>
        <dbReference type="PROSITE" id="PS51455"/>
    </source>
</evidence>
<dbReference type="SUPFAM" id="SSF56104">
    <property type="entry name" value="SAICAR synthase-like"/>
    <property type="match status" value="1"/>
</dbReference>
<keyword evidence="3 6" id="KW-0547">Nucleotide-binding</keyword>
<dbReference type="SMART" id="SM00698">
    <property type="entry name" value="MORN"/>
    <property type="match status" value="8"/>
</dbReference>
<dbReference type="PANTHER" id="PTHR23086">
    <property type="entry name" value="PHOSPHATIDYLINOSITOL-4-PHOSPHATE 5-KINASE"/>
    <property type="match status" value="1"/>
</dbReference>
<dbReference type="InterPro" id="IPR002498">
    <property type="entry name" value="PInositol-4-P-4/5-kinase_core"/>
</dbReference>
<dbReference type="InterPro" id="IPR003409">
    <property type="entry name" value="MORN"/>
</dbReference>
<evidence type="ECO:0000256" key="1">
    <source>
        <dbReference type="ARBA" id="ARBA00022679"/>
    </source>
</evidence>
<evidence type="ECO:0000256" key="6">
    <source>
        <dbReference type="PIRNR" id="PIRNR037274"/>
    </source>
</evidence>
<dbReference type="Gene3D" id="3.30.800.10">
    <property type="entry name" value="Phosphatidylinositol Phosphate Kinase II Beta"/>
    <property type="match status" value="1"/>
</dbReference>
<dbReference type="AlphaFoldDB" id="A0A5J5S295"/>
<dbReference type="GO" id="GO:0046854">
    <property type="term" value="P:phosphatidylinositol phosphate biosynthetic process"/>
    <property type="evidence" value="ECO:0007669"/>
    <property type="project" value="TreeGrafter"/>
</dbReference>
<keyword evidence="9" id="KW-1185">Reference proteome</keyword>
<gene>
    <name evidence="8" type="ORF">ES319_D04G125100v1</name>
</gene>
<proteinExistence type="predicted"/>
<dbReference type="InterPro" id="IPR023610">
    <property type="entry name" value="PInositol-4/5-P-5/4-kinase"/>
</dbReference>
<dbReference type="EMBL" id="CM018218">
    <property type="protein sequence ID" value="KAB2035044.1"/>
    <property type="molecule type" value="Genomic_DNA"/>
</dbReference>
<accession>A0A5J5S295</accession>
<dbReference type="InterPro" id="IPR027484">
    <property type="entry name" value="PInositol-4-P-5-kinase_N"/>
</dbReference>
<dbReference type="SUPFAM" id="SSF82185">
    <property type="entry name" value="Histone H3 K4-specific methyltransferase SET7/9 N-terminal domain"/>
    <property type="match status" value="2"/>
</dbReference>
<dbReference type="EC" id="2.7.1.68" evidence="6"/>
<evidence type="ECO:0000313" key="8">
    <source>
        <dbReference type="EMBL" id="KAB2035041.1"/>
    </source>
</evidence>
<evidence type="ECO:0000256" key="3">
    <source>
        <dbReference type="ARBA" id="ARBA00022741"/>
    </source>
</evidence>
<dbReference type="Gene3D" id="2.20.110.10">
    <property type="entry name" value="Histone H3 K4-specific methyltransferase SET7/9 N-terminal domain"/>
    <property type="match status" value="3"/>
</dbReference>
<keyword evidence="5 6" id="KW-0067">ATP-binding</keyword>
<dbReference type="GO" id="GO:0005886">
    <property type="term" value="C:plasma membrane"/>
    <property type="evidence" value="ECO:0007669"/>
    <property type="project" value="TreeGrafter"/>
</dbReference>
<keyword evidence="4 6" id="KW-0418">Kinase</keyword>
<dbReference type="InterPro" id="IPR027483">
    <property type="entry name" value="PInositol-4-P-4/5-kinase_C_sf"/>
</dbReference>
<dbReference type="GO" id="GO:0005524">
    <property type="term" value="F:ATP binding"/>
    <property type="evidence" value="ECO:0007669"/>
    <property type="project" value="UniProtKB-UniRule"/>
</dbReference>
<dbReference type="Pfam" id="PF02493">
    <property type="entry name" value="MORN"/>
    <property type="match status" value="8"/>
</dbReference>
<dbReference type="Proteomes" id="UP000327439">
    <property type="component" value="Chromosome D04"/>
</dbReference>
<dbReference type="EMBL" id="CM018218">
    <property type="protein sequence ID" value="KAB2035041.1"/>
    <property type="molecule type" value="Genomic_DNA"/>
</dbReference>
<dbReference type="GO" id="GO:0016308">
    <property type="term" value="F:1-phosphatidylinositol-4-phosphate 5-kinase activity"/>
    <property type="evidence" value="ECO:0007669"/>
    <property type="project" value="UniProtKB-UniRule"/>
</dbReference>
<dbReference type="Gene3D" id="3.30.810.10">
    <property type="entry name" value="2-Layer Sandwich"/>
    <property type="match status" value="1"/>
</dbReference>
<dbReference type="SMART" id="SM00330">
    <property type="entry name" value="PIPKc"/>
    <property type="match status" value="1"/>
</dbReference>
<dbReference type="PIRSF" id="PIRSF037274">
    <property type="entry name" value="PIP5K_plant_prd"/>
    <property type="match status" value="1"/>
</dbReference>
<dbReference type="PROSITE" id="PS51455">
    <property type="entry name" value="PIPK"/>
    <property type="match status" value="1"/>
</dbReference>
<evidence type="ECO:0000256" key="4">
    <source>
        <dbReference type="ARBA" id="ARBA00022777"/>
    </source>
</evidence>
<dbReference type="FunFam" id="3.30.800.10:FF:000003">
    <property type="entry name" value="Phosphatidylinositol 4-phosphate 5-kinase"/>
    <property type="match status" value="1"/>
</dbReference>
<dbReference type="CDD" id="cd17302">
    <property type="entry name" value="PIPKc_AtPIP5K_like"/>
    <property type="match status" value="1"/>
</dbReference>
<dbReference type="OrthoDB" id="70770at2759"/>
<evidence type="ECO:0000256" key="5">
    <source>
        <dbReference type="ARBA" id="ARBA00022840"/>
    </source>
</evidence>
<evidence type="ECO:0000313" key="9">
    <source>
        <dbReference type="Proteomes" id="UP000327439"/>
    </source>
</evidence>
<dbReference type="PANTHER" id="PTHR23086:SF8">
    <property type="entry name" value="PHOSPHATIDYLINOSITOL 5-PHOSPHATE 4-KINASE, ISOFORM A"/>
    <property type="match status" value="1"/>
</dbReference>
<reference evidence="9" key="2">
    <citation type="journal article" date="2020" name="Nat. Genet.">
        <title>Genomic diversifications of five Gossypium allopolyploid species and their impact on cotton improvement.</title>
        <authorList>
            <person name="Chen Z.J."/>
            <person name="Sreedasyam A."/>
            <person name="Ando A."/>
            <person name="Song Q."/>
            <person name="De Santiago L.M."/>
            <person name="Hulse-Kemp A.M."/>
            <person name="Ding M."/>
            <person name="Ye W."/>
            <person name="Kirkbride R.C."/>
            <person name="Jenkins J."/>
            <person name="Plott C."/>
            <person name="Lovell J."/>
            <person name="Lin Y.M."/>
            <person name="Vaughn R."/>
            <person name="Liu B."/>
            <person name="Simpson S."/>
            <person name="Scheffler B.E."/>
            <person name="Wen L."/>
            <person name="Saski C.A."/>
            <person name="Grover C.E."/>
            <person name="Hu G."/>
            <person name="Conover J.L."/>
            <person name="Carlson J.W."/>
            <person name="Shu S."/>
            <person name="Boston L.B."/>
            <person name="Williams M."/>
            <person name="Peterson D.G."/>
            <person name="McGee K."/>
            <person name="Jones D.C."/>
            <person name="Wendel J.F."/>
            <person name="Stelly D.M."/>
            <person name="Grimwood J."/>
            <person name="Schmutz J."/>
        </authorList>
    </citation>
    <scope>NUCLEOTIDE SEQUENCE [LARGE SCALE GENOMIC DNA]</scope>
    <source>
        <strain evidence="9">cv. 3-79</strain>
    </source>
</reference>
<dbReference type="Pfam" id="PF01504">
    <property type="entry name" value="PIP5K"/>
    <property type="match status" value="1"/>
</dbReference>
<organism evidence="8">
    <name type="scientific">Gossypium barbadense</name>
    <name type="common">Sea Island cotton</name>
    <name type="synonym">Hibiscus barbadensis</name>
    <dbReference type="NCBI Taxonomy" id="3634"/>
    <lineage>
        <taxon>Eukaryota</taxon>
        <taxon>Viridiplantae</taxon>
        <taxon>Streptophyta</taxon>
        <taxon>Embryophyta</taxon>
        <taxon>Tracheophyta</taxon>
        <taxon>Spermatophyta</taxon>
        <taxon>Magnoliopsida</taxon>
        <taxon>eudicotyledons</taxon>
        <taxon>Gunneridae</taxon>
        <taxon>Pentapetalae</taxon>
        <taxon>rosids</taxon>
        <taxon>malvids</taxon>
        <taxon>Malvales</taxon>
        <taxon>Malvaceae</taxon>
        <taxon>Malvoideae</taxon>
        <taxon>Gossypium</taxon>
    </lineage>
</organism>